<feature type="signal peptide" evidence="1">
    <location>
        <begin position="1"/>
        <end position="19"/>
    </location>
</feature>
<feature type="chain" id="PRO_5042264772" evidence="1">
    <location>
        <begin position="20"/>
        <end position="134"/>
    </location>
</feature>
<gene>
    <name evidence="2" type="ORF">L3X38_039584</name>
</gene>
<evidence type="ECO:0000256" key="1">
    <source>
        <dbReference type="SAM" id="SignalP"/>
    </source>
</evidence>
<dbReference type="AlphaFoldDB" id="A0AAD4V9K3"/>
<sequence length="134" mass="14596">MSSSLSSSRLLCHLPLALAFHAQGSWILHHRQNLSLNAGVREHFNDLTLKIVVSSDAYLINDLTLNIISTAKHIPNYTKTLQAFYYMEASISSEATPAPFGASSACSGAETSSMAEFSCAIFSASILRVLHRHN</sequence>
<organism evidence="2 3">
    <name type="scientific">Prunus dulcis</name>
    <name type="common">Almond</name>
    <name type="synonym">Amygdalus dulcis</name>
    <dbReference type="NCBI Taxonomy" id="3755"/>
    <lineage>
        <taxon>Eukaryota</taxon>
        <taxon>Viridiplantae</taxon>
        <taxon>Streptophyta</taxon>
        <taxon>Embryophyta</taxon>
        <taxon>Tracheophyta</taxon>
        <taxon>Spermatophyta</taxon>
        <taxon>Magnoliopsida</taxon>
        <taxon>eudicotyledons</taxon>
        <taxon>Gunneridae</taxon>
        <taxon>Pentapetalae</taxon>
        <taxon>rosids</taxon>
        <taxon>fabids</taxon>
        <taxon>Rosales</taxon>
        <taxon>Rosaceae</taxon>
        <taxon>Amygdaloideae</taxon>
        <taxon>Amygdaleae</taxon>
        <taxon>Prunus</taxon>
    </lineage>
</organism>
<proteinExistence type="predicted"/>
<keyword evidence="1" id="KW-0732">Signal</keyword>
<name>A0AAD4V9K3_PRUDU</name>
<accession>A0AAD4V9K3</accession>
<keyword evidence="3" id="KW-1185">Reference proteome</keyword>
<dbReference type="EMBL" id="JAJFAZ020000007">
    <property type="protein sequence ID" value="KAI5319876.1"/>
    <property type="molecule type" value="Genomic_DNA"/>
</dbReference>
<comment type="caution">
    <text evidence="2">The sequence shown here is derived from an EMBL/GenBank/DDBJ whole genome shotgun (WGS) entry which is preliminary data.</text>
</comment>
<protein>
    <submittedName>
        <fullName evidence="2">Uncharacterized protein</fullName>
    </submittedName>
</protein>
<evidence type="ECO:0000313" key="2">
    <source>
        <dbReference type="EMBL" id="KAI5319876.1"/>
    </source>
</evidence>
<reference evidence="2 3" key="1">
    <citation type="journal article" date="2022" name="G3 (Bethesda)">
        <title>Whole-genome sequence and methylome profiling of the almond [Prunus dulcis (Mill.) D.A. Webb] cultivar 'Nonpareil'.</title>
        <authorList>
            <person name="D'Amico-Willman K.M."/>
            <person name="Ouma W.Z."/>
            <person name="Meulia T."/>
            <person name="Sideli G.M."/>
            <person name="Gradziel T.M."/>
            <person name="Fresnedo-Ramirez J."/>
        </authorList>
    </citation>
    <scope>NUCLEOTIDE SEQUENCE [LARGE SCALE GENOMIC DNA]</scope>
    <source>
        <strain evidence="2">Clone GOH B32 T37-40</strain>
    </source>
</reference>
<evidence type="ECO:0000313" key="3">
    <source>
        <dbReference type="Proteomes" id="UP001054821"/>
    </source>
</evidence>
<dbReference type="Proteomes" id="UP001054821">
    <property type="component" value="Chromosome 7"/>
</dbReference>